<dbReference type="PANTHER" id="PTHR43685:SF2">
    <property type="entry name" value="GLYCOSYLTRANSFERASE 2-LIKE DOMAIN-CONTAINING PROTEIN"/>
    <property type="match status" value="1"/>
</dbReference>
<dbReference type="EMBL" id="CP048433">
    <property type="protein sequence ID" value="QIA33409.1"/>
    <property type="molecule type" value="Genomic_DNA"/>
</dbReference>
<dbReference type="Gene3D" id="3.90.550.10">
    <property type="entry name" value="Spore Coat Polysaccharide Biosynthesis Protein SpsA, Chain A"/>
    <property type="match status" value="1"/>
</dbReference>
<dbReference type="SUPFAM" id="SSF53448">
    <property type="entry name" value="Nucleotide-diphospho-sugar transferases"/>
    <property type="match status" value="1"/>
</dbReference>
<evidence type="ECO:0000313" key="4">
    <source>
        <dbReference type="Proteomes" id="UP000002979"/>
    </source>
</evidence>
<dbReference type="InterPro" id="IPR029044">
    <property type="entry name" value="Nucleotide-diphossugar_trans"/>
</dbReference>
<evidence type="ECO:0000313" key="5">
    <source>
        <dbReference type="Proteomes" id="UP000464211"/>
    </source>
</evidence>
<protein>
    <submittedName>
        <fullName evidence="3">Glycosyltransferase family 2 protein</fullName>
    </submittedName>
    <submittedName>
        <fullName evidence="2">Glycosyltransferase, group 2 family protein</fullName>
        <ecNumber evidence="2">2.4.-.-</ecNumber>
    </submittedName>
</protein>
<reference evidence="3 5" key="3">
    <citation type="submission" date="2020-01" db="EMBL/GenBank/DDBJ databases">
        <title>Complete genome sequence of Collinsella aerofaciens JCM 10188(T).</title>
        <authorList>
            <person name="Tourlousse D.M."/>
            <person name="Sakamoto M."/>
            <person name="Miura T."/>
            <person name="Narita K."/>
            <person name="Ohashi A."/>
            <person name="Uchino Y."/>
            <person name="Yamazoe A."/>
            <person name="Kameyama K."/>
            <person name="Terauchi J."/>
            <person name="Ohkuma M."/>
            <person name="Kawasaki H."/>
            <person name="Sekiguchi Y."/>
        </authorList>
    </citation>
    <scope>NUCLEOTIDE SEQUENCE [LARGE SCALE GENOMIC DNA]</scope>
    <source>
        <strain evidence="3 5">JCM 10188</strain>
    </source>
</reference>
<dbReference type="EMBL" id="AAVN02000014">
    <property type="protein sequence ID" value="EBA38583.1"/>
    <property type="molecule type" value="Genomic_DNA"/>
</dbReference>
<sequence>MDKIKDKSVCIVLPTYNGGKYLAKQLDSILEQTWPNCSVYIRDDGSTDETVEIAQWYCRSNSSIHLIQDSIGNLGCPNSFYEIIKRVPEYDYYAFADQDDIWKTDKIERAVRAIENSGDKVPTVYFSSFSYVNEDGETIRESAPQDKYLSFHNTLFYTPGLGFTIVFNRLACRAFILEVDPGNEMHDRWLIRCASAFGKVLFDSVCTASHVRHSSAVTSGDNRYFDLLKTYFKDELFGDRSKDESKKLSHFSAVFYDELSFEQKHELDIFTNDDGIISRLRKAFFPKRLRPTLISDLLLRVLFLFNKA</sequence>
<dbReference type="Proteomes" id="UP000002979">
    <property type="component" value="Unassembled WGS sequence"/>
</dbReference>
<dbReference type="CAZy" id="GT2">
    <property type="family name" value="Glycosyltransferase Family 2"/>
</dbReference>
<accession>A4ECW3</accession>
<dbReference type="EC" id="2.4.-.-" evidence="2"/>
<evidence type="ECO:0000259" key="1">
    <source>
        <dbReference type="Pfam" id="PF00535"/>
    </source>
</evidence>
<reference evidence="2 4" key="1">
    <citation type="submission" date="2007-01" db="EMBL/GenBank/DDBJ databases">
        <title>Draft genome sequence of Collinsella aerofaciens (ATCC 25986).</title>
        <authorList>
            <person name="Sudarsanam P."/>
            <person name="Ley R."/>
            <person name="Guruge J."/>
            <person name="Turnbaugh P.J."/>
            <person name="Mahowald M."/>
            <person name="Liep D."/>
            <person name="Gordon J."/>
        </authorList>
    </citation>
    <scope>NUCLEOTIDE SEQUENCE [LARGE SCALE GENOMIC DNA]</scope>
    <source>
        <strain evidence="2">ATCC 25986</strain>
        <strain evidence="4">ATCC 25986 / DSM 3979 / JCM 10188 / KCTC 3647 / NCTC 11838 / VPI 1003</strain>
    </source>
</reference>
<proteinExistence type="predicted"/>
<dbReference type="Proteomes" id="UP000464211">
    <property type="component" value="Chromosome"/>
</dbReference>
<evidence type="ECO:0000313" key="2">
    <source>
        <dbReference type="EMBL" id="EBA38583.1"/>
    </source>
</evidence>
<dbReference type="InterPro" id="IPR001173">
    <property type="entry name" value="Glyco_trans_2-like"/>
</dbReference>
<feature type="domain" description="Glycosyltransferase 2-like" evidence="1">
    <location>
        <begin position="10"/>
        <end position="169"/>
    </location>
</feature>
<dbReference type="Pfam" id="PF00535">
    <property type="entry name" value="Glycos_transf_2"/>
    <property type="match status" value="1"/>
</dbReference>
<dbReference type="GeneID" id="92849485"/>
<gene>
    <name evidence="2" type="ORF">COLAER_02303</name>
    <name evidence="3" type="ORF">GXM19_03525</name>
</gene>
<dbReference type="RefSeq" id="WP_006236225.1">
    <property type="nucleotide sequence ID" value="NZ_AAVN02000014.1"/>
</dbReference>
<organism evidence="2 4">
    <name type="scientific">Collinsella aerofaciens (strain ATCC 25986 / DSM 3979 / JCM 10188 / KCTC 3647 / NCTC 11838 / VPI 1003)</name>
    <dbReference type="NCBI Taxonomy" id="411903"/>
    <lineage>
        <taxon>Bacteria</taxon>
        <taxon>Bacillati</taxon>
        <taxon>Actinomycetota</taxon>
        <taxon>Coriobacteriia</taxon>
        <taxon>Coriobacteriales</taxon>
        <taxon>Coriobacteriaceae</taxon>
        <taxon>Collinsella</taxon>
    </lineage>
</organism>
<name>A4ECW3_COLAA</name>
<dbReference type="AlphaFoldDB" id="A4ECW3"/>
<keyword evidence="2" id="KW-0808">Transferase</keyword>
<reference evidence="2 4" key="2">
    <citation type="submission" date="2007-04" db="EMBL/GenBank/DDBJ databases">
        <authorList>
            <person name="Fulton L."/>
            <person name="Clifton S."/>
            <person name="Fulton B."/>
            <person name="Xu J."/>
            <person name="Minx P."/>
            <person name="Mardis E.R."/>
            <person name="Wilson R.K."/>
        </authorList>
    </citation>
    <scope>NUCLEOTIDE SEQUENCE [LARGE SCALE GENOMIC DNA]</scope>
    <source>
        <strain evidence="2">ATCC 25986</strain>
        <strain evidence="4">ATCC 25986 / DSM 3979 / JCM 10188 / KCTC 3647 / NCTC 11838 / VPI 1003</strain>
    </source>
</reference>
<evidence type="ECO:0000313" key="3">
    <source>
        <dbReference type="EMBL" id="QIA33409.1"/>
    </source>
</evidence>
<dbReference type="GO" id="GO:0016757">
    <property type="term" value="F:glycosyltransferase activity"/>
    <property type="evidence" value="ECO:0007669"/>
    <property type="project" value="UniProtKB-KW"/>
</dbReference>
<keyword evidence="2" id="KW-0328">Glycosyltransferase</keyword>
<dbReference type="InterPro" id="IPR050834">
    <property type="entry name" value="Glycosyltransf_2"/>
</dbReference>
<dbReference type="PANTHER" id="PTHR43685">
    <property type="entry name" value="GLYCOSYLTRANSFERASE"/>
    <property type="match status" value="1"/>
</dbReference>
<dbReference type="CDD" id="cd04196">
    <property type="entry name" value="GT_2_like_d"/>
    <property type="match status" value="1"/>
</dbReference>